<keyword evidence="4" id="KW-1185">Reference proteome</keyword>
<comment type="caution">
    <text evidence="3">The sequence shown here is derived from an EMBL/GenBank/DDBJ whole genome shotgun (WGS) entry which is preliminary data.</text>
</comment>
<feature type="transmembrane region" description="Helical" evidence="1">
    <location>
        <begin position="368"/>
        <end position="385"/>
    </location>
</feature>
<dbReference type="Pfam" id="PF01966">
    <property type="entry name" value="HD"/>
    <property type="match status" value="1"/>
</dbReference>
<dbReference type="InterPro" id="IPR006674">
    <property type="entry name" value="HD_domain"/>
</dbReference>
<evidence type="ECO:0000313" key="3">
    <source>
        <dbReference type="EMBL" id="MTV50148.1"/>
    </source>
</evidence>
<evidence type="ECO:0000256" key="1">
    <source>
        <dbReference type="SAM" id="Phobius"/>
    </source>
</evidence>
<feature type="transmembrane region" description="Helical" evidence="1">
    <location>
        <begin position="304"/>
        <end position="323"/>
    </location>
</feature>
<name>A0A6I3SMD4_HELMO</name>
<feature type="transmembrane region" description="Helical" evidence="1">
    <location>
        <begin position="435"/>
        <end position="455"/>
    </location>
</feature>
<dbReference type="PANTHER" id="PTHR36442:SF1">
    <property type="entry name" value="CYCLIC-DI-AMP PHOSPHODIESTERASE PGPH"/>
    <property type="match status" value="1"/>
</dbReference>
<evidence type="ECO:0000313" key="4">
    <source>
        <dbReference type="Proteomes" id="UP000430670"/>
    </source>
</evidence>
<dbReference type="RefSeq" id="WP_155477236.1">
    <property type="nucleotide sequence ID" value="NZ_WNKU01000019.1"/>
</dbReference>
<feature type="domain" description="HD/PDEase" evidence="2">
    <location>
        <begin position="519"/>
        <end position="676"/>
    </location>
</feature>
<keyword evidence="1" id="KW-0812">Transmembrane</keyword>
<reference evidence="3 4" key="1">
    <citation type="submission" date="2019-11" db="EMBL/GenBank/DDBJ databases">
        <title>Whole-genome sequence of a the green, strictly anaerobic photosynthetic bacterium Heliobacillus mobilis DSM 6151.</title>
        <authorList>
            <person name="Kyndt J.A."/>
            <person name="Meyer T.E."/>
        </authorList>
    </citation>
    <scope>NUCLEOTIDE SEQUENCE [LARGE SCALE GENOMIC DNA]</scope>
    <source>
        <strain evidence="3 4">DSM 6151</strain>
    </source>
</reference>
<dbReference type="AlphaFoldDB" id="A0A6I3SMD4"/>
<dbReference type="NCBIfam" id="TIGR00277">
    <property type="entry name" value="HDIG"/>
    <property type="match status" value="1"/>
</dbReference>
<dbReference type="Proteomes" id="UP000430670">
    <property type="component" value="Unassembled WGS sequence"/>
</dbReference>
<protein>
    <submittedName>
        <fullName evidence="3">HDIG domain-containing protein</fullName>
    </submittedName>
</protein>
<proteinExistence type="predicted"/>
<organism evidence="3 4">
    <name type="scientific">Heliobacterium mobile</name>
    <name type="common">Heliobacillus mobilis</name>
    <dbReference type="NCBI Taxonomy" id="28064"/>
    <lineage>
        <taxon>Bacteria</taxon>
        <taxon>Bacillati</taxon>
        <taxon>Bacillota</taxon>
        <taxon>Clostridia</taxon>
        <taxon>Eubacteriales</taxon>
        <taxon>Heliobacteriaceae</taxon>
        <taxon>Heliobacterium</taxon>
    </lineage>
</organism>
<sequence length="748" mass="82960">MAYSQITALLTLAVKKAWQYSLTRRVIFGLVFFLTITTILSYPYLSPSETLEAGEVSSKDITSPMTKDVVDEERTRIARDQKVNATPPVYTHDPNVASRVKNEIEQDFNAVVAYQKARPTNEGGTINGNGTDEKLDALKNRLTVTIPDALLQRLVAMRPESLAFIQKETENLVIAMLNMPGLTEALAEPSDAAAAVQGSTRVLPYSMAEARSNVQERINSSSFSKDAKDTLQVIVPLFLRPNATYDEDATKRLRNEVRQSVAPYTIPVRKGEIIIRNGEVVTEEHIRILSQLDMLRTGESWMKTGGMALLVLLNIFIVIWYLRTYRRDLYKDERLLGLLGLMATMTLLTARIITSIRLHDQQDIYNQLLYVIPVATGPMLLAILLESRVAVFMSFVLSGFIGIIADYSIPHAIVAWIGSIVGVYSVSRFSQRMDFARAGFTIAAANMVAIFAMGLATGVKLRVLATYGVPMGVINGILSAVFMIGSLPYLESAFKLTTSVKLLELANPNRPLLRRLLMEAPGTYHHSLLVGNLGEAAAEAIGADTLLVRVGAYYHDIGKVRRPAFFIENQSQGQNPHDKIAPTLSTLIITSHVKDGVEMCREAGLPPQVVDLVEQHHGVTLVSYFYHRALEADRTESVQEKDFRYEGPKPQTKEAALVMLADTVEAAVRSLPQPTPGKIEGLVRKLIKEKLNDGQLEESDLTFKDLDRVAQAFCRVLNGIYHTRIEYPEGMTKELEGRKNRSGTVYSG</sequence>
<feature type="transmembrane region" description="Helical" evidence="1">
    <location>
        <begin position="335"/>
        <end position="356"/>
    </location>
</feature>
<evidence type="ECO:0000259" key="2">
    <source>
        <dbReference type="SMART" id="SM00471"/>
    </source>
</evidence>
<accession>A0A6I3SMD4</accession>
<dbReference type="EMBL" id="WNKU01000019">
    <property type="protein sequence ID" value="MTV50148.1"/>
    <property type="molecule type" value="Genomic_DNA"/>
</dbReference>
<gene>
    <name evidence="3" type="ORF">GJ688_14315</name>
</gene>
<dbReference type="Pfam" id="PF07697">
    <property type="entry name" value="7TMR-HDED"/>
    <property type="match status" value="1"/>
</dbReference>
<dbReference type="PANTHER" id="PTHR36442">
    <property type="entry name" value="CYCLIC-DI-AMP PHOSPHODIESTERASE PGPH"/>
    <property type="match status" value="1"/>
</dbReference>
<dbReference type="InterPro" id="IPR011624">
    <property type="entry name" value="Metal-dep_PHydrolase_7TM_extra"/>
</dbReference>
<dbReference type="SMART" id="SM00471">
    <property type="entry name" value="HDc"/>
    <property type="match status" value="1"/>
</dbReference>
<dbReference type="Gene3D" id="1.10.3210.10">
    <property type="entry name" value="Hypothetical protein af1432"/>
    <property type="match status" value="1"/>
</dbReference>
<dbReference type="InterPro" id="IPR003607">
    <property type="entry name" value="HD/PDEase_dom"/>
</dbReference>
<feature type="transmembrane region" description="Helical" evidence="1">
    <location>
        <begin position="26"/>
        <end position="45"/>
    </location>
</feature>
<dbReference type="InterPro" id="IPR006675">
    <property type="entry name" value="HDIG_dom"/>
</dbReference>
<keyword evidence="1" id="KW-0472">Membrane</keyword>
<dbReference type="Pfam" id="PF07698">
    <property type="entry name" value="7TM-7TMR_HD"/>
    <property type="match status" value="1"/>
</dbReference>
<dbReference type="InterPro" id="IPR052722">
    <property type="entry name" value="PgpH_phosphodiesterase"/>
</dbReference>
<feature type="transmembrane region" description="Helical" evidence="1">
    <location>
        <begin position="391"/>
        <end position="423"/>
    </location>
</feature>
<dbReference type="SUPFAM" id="SSF109604">
    <property type="entry name" value="HD-domain/PDEase-like"/>
    <property type="match status" value="1"/>
</dbReference>
<dbReference type="OrthoDB" id="9806952at2"/>
<feature type="transmembrane region" description="Helical" evidence="1">
    <location>
        <begin position="467"/>
        <end position="490"/>
    </location>
</feature>
<dbReference type="CDD" id="cd00077">
    <property type="entry name" value="HDc"/>
    <property type="match status" value="1"/>
</dbReference>
<dbReference type="InterPro" id="IPR011621">
    <property type="entry name" value="Metal-dep_PHydrolase_7TM_intra"/>
</dbReference>
<keyword evidence="1" id="KW-1133">Transmembrane helix</keyword>